<sequence length="81" mass="9274">MKWDEFRDLLIGIGPETPLGRIVAIRAEEDKDILDHFTPEQHRIRNEWRANRAKRVAPDNMAAVLDQLKNAFISLAGGDIH</sequence>
<reference evidence="1" key="1">
    <citation type="journal article" date="2021" name="Proc. Natl. Acad. Sci. U.S.A.">
        <title>A Catalog of Tens of Thousands of Viruses from Human Metagenomes Reveals Hidden Associations with Chronic Diseases.</title>
        <authorList>
            <person name="Tisza M.J."/>
            <person name="Buck C.B."/>
        </authorList>
    </citation>
    <scope>NUCLEOTIDE SEQUENCE</scope>
    <source>
        <strain evidence="1">CtHjy10</strain>
    </source>
</reference>
<evidence type="ECO:0008006" key="2">
    <source>
        <dbReference type="Google" id="ProtNLM"/>
    </source>
</evidence>
<proteinExistence type="predicted"/>
<protein>
    <recommendedName>
        <fullName evidence="2">Bacteriophage Gp15 protein</fullName>
    </recommendedName>
</protein>
<organism evidence="1">
    <name type="scientific">Siphoviridae sp. ctHjy10</name>
    <dbReference type="NCBI Taxonomy" id="2826234"/>
    <lineage>
        <taxon>Viruses</taxon>
        <taxon>Duplodnaviria</taxon>
        <taxon>Heunggongvirae</taxon>
        <taxon>Uroviricota</taxon>
        <taxon>Caudoviricetes</taxon>
    </lineage>
</organism>
<dbReference type="EMBL" id="BK014871">
    <property type="protein sequence ID" value="DAD79726.1"/>
    <property type="molecule type" value="Genomic_DNA"/>
</dbReference>
<evidence type="ECO:0000313" key="1">
    <source>
        <dbReference type="EMBL" id="DAD79726.1"/>
    </source>
</evidence>
<accession>A0A8S5MBW4</accession>
<name>A0A8S5MBW4_9CAUD</name>